<name>A0A8K0A990_BRALA</name>
<evidence type="ECO:0000313" key="3">
    <source>
        <dbReference type="Proteomes" id="UP000838412"/>
    </source>
</evidence>
<dbReference type="AlphaFoldDB" id="A0A8K0A990"/>
<gene>
    <name evidence="2" type="primary">Hypp4634</name>
    <name evidence="2" type="ORF">BLAG_LOCUS23421</name>
</gene>
<feature type="region of interest" description="Disordered" evidence="1">
    <location>
        <begin position="81"/>
        <end position="110"/>
    </location>
</feature>
<evidence type="ECO:0000256" key="1">
    <source>
        <dbReference type="SAM" id="MobiDB-lite"/>
    </source>
</evidence>
<feature type="compositionally biased region" description="Gly residues" evidence="1">
    <location>
        <begin position="9"/>
        <end position="19"/>
    </location>
</feature>
<evidence type="ECO:0000313" key="2">
    <source>
        <dbReference type="EMBL" id="CAH1271367.1"/>
    </source>
</evidence>
<organism evidence="2 3">
    <name type="scientific">Branchiostoma lanceolatum</name>
    <name type="common">Common lancelet</name>
    <name type="synonym">Amphioxus lanceolatum</name>
    <dbReference type="NCBI Taxonomy" id="7740"/>
    <lineage>
        <taxon>Eukaryota</taxon>
        <taxon>Metazoa</taxon>
        <taxon>Chordata</taxon>
        <taxon>Cephalochordata</taxon>
        <taxon>Leptocardii</taxon>
        <taxon>Amphioxiformes</taxon>
        <taxon>Branchiostomatidae</taxon>
        <taxon>Branchiostoma</taxon>
    </lineage>
</organism>
<protein>
    <submittedName>
        <fullName evidence="2">Hypp4634 protein</fullName>
    </submittedName>
</protein>
<dbReference type="Proteomes" id="UP000838412">
    <property type="component" value="Chromosome 8"/>
</dbReference>
<feature type="compositionally biased region" description="Polar residues" evidence="1">
    <location>
        <begin position="92"/>
        <end position="102"/>
    </location>
</feature>
<accession>A0A8K0A990</accession>
<keyword evidence="3" id="KW-1185">Reference proteome</keyword>
<reference evidence="2" key="1">
    <citation type="submission" date="2022-01" db="EMBL/GenBank/DDBJ databases">
        <authorList>
            <person name="Braso-Vives M."/>
        </authorList>
    </citation>
    <scope>NUCLEOTIDE SEQUENCE</scope>
</reference>
<dbReference type="EMBL" id="OV696693">
    <property type="protein sequence ID" value="CAH1271367.1"/>
    <property type="molecule type" value="Genomic_DNA"/>
</dbReference>
<sequence>MDMDRSPGLGAGGVPGGGSAASSPAFPGSHLLGQASPLAVTTAAGVSPASPSKSPSCSPMYRVCGEVGHVYRVVQRGFPRPRPTAVLDRRTSSVQKPGNDNSAAFPLSARPPRLNRAGRAVFTIVARHRLKAVVAGSVVD</sequence>
<proteinExistence type="predicted"/>
<feature type="region of interest" description="Disordered" evidence="1">
    <location>
        <begin position="1"/>
        <end position="32"/>
    </location>
</feature>
<feature type="compositionally biased region" description="Low complexity" evidence="1">
    <location>
        <begin position="20"/>
        <end position="29"/>
    </location>
</feature>